<dbReference type="AlphaFoldDB" id="A0A2W0HI02"/>
<dbReference type="Pfam" id="PF18910">
    <property type="entry name" value="DUF5665"/>
    <property type="match status" value="1"/>
</dbReference>
<feature type="compositionally biased region" description="Basic and acidic residues" evidence="1">
    <location>
        <begin position="18"/>
        <end position="29"/>
    </location>
</feature>
<protein>
    <submittedName>
        <fullName evidence="3">Uncharacterized protein</fullName>
    </submittedName>
</protein>
<keyword evidence="2" id="KW-1133">Transmembrane helix</keyword>
<evidence type="ECO:0000313" key="3">
    <source>
        <dbReference type="EMBL" id="PYZ96592.1"/>
    </source>
</evidence>
<dbReference type="EMBL" id="PDOF01000002">
    <property type="protein sequence ID" value="PYZ96592.1"/>
    <property type="molecule type" value="Genomic_DNA"/>
</dbReference>
<evidence type="ECO:0000313" key="4">
    <source>
        <dbReference type="Proteomes" id="UP000248066"/>
    </source>
</evidence>
<evidence type="ECO:0000256" key="2">
    <source>
        <dbReference type="SAM" id="Phobius"/>
    </source>
</evidence>
<name>A0A2W0HI02_9BACI</name>
<keyword evidence="2" id="KW-0812">Transmembrane</keyword>
<keyword evidence="2" id="KW-0472">Membrane</keyword>
<dbReference type="InterPro" id="IPR043723">
    <property type="entry name" value="DUF5665"/>
</dbReference>
<reference evidence="3 4" key="1">
    <citation type="submission" date="2017-10" db="EMBL/GenBank/DDBJ databases">
        <title>Bacillus sp. nov., a halophilic bacterium isolated from a Yangshapao Lake.</title>
        <authorList>
            <person name="Wang H."/>
        </authorList>
    </citation>
    <scope>NUCLEOTIDE SEQUENCE [LARGE SCALE GENOMIC DNA]</scope>
    <source>
        <strain evidence="3 4">YSP-3</strain>
    </source>
</reference>
<keyword evidence="4" id="KW-1185">Reference proteome</keyword>
<organism evidence="3 4">
    <name type="scientific">Alteribacter lacisalsi</name>
    <dbReference type="NCBI Taxonomy" id="2045244"/>
    <lineage>
        <taxon>Bacteria</taxon>
        <taxon>Bacillati</taxon>
        <taxon>Bacillota</taxon>
        <taxon>Bacilli</taxon>
        <taxon>Bacillales</taxon>
        <taxon>Bacillaceae</taxon>
        <taxon>Alteribacter</taxon>
    </lineage>
</organism>
<feature type="compositionally biased region" description="Basic and acidic residues" evidence="1">
    <location>
        <begin position="1"/>
        <end position="11"/>
    </location>
</feature>
<dbReference type="Proteomes" id="UP000248066">
    <property type="component" value="Unassembled WGS sequence"/>
</dbReference>
<sequence length="117" mass="13255">MPLSKEQEARKVPAKHRREPDEKREEQNDRMEKLIDKMEEISTKGHMKDIAFHFTNKKEVVKVNLLAGVARGVGLTVGTAIFIGLLIIILSYSAALPFIGEYLAGFLDMIQENRTTE</sequence>
<gene>
    <name evidence="3" type="ORF">CR205_12845</name>
</gene>
<proteinExistence type="predicted"/>
<comment type="caution">
    <text evidence="3">The sequence shown here is derived from an EMBL/GenBank/DDBJ whole genome shotgun (WGS) entry which is preliminary data.</text>
</comment>
<feature type="region of interest" description="Disordered" evidence="1">
    <location>
        <begin position="1"/>
        <end position="29"/>
    </location>
</feature>
<dbReference type="OrthoDB" id="1634137at2"/>
<accession>A0A2W0HI02</accession>
<evidence type="ECO:0000256" key="1">
    <source>
        <dbReference type="SAM" id="MobiDB-lite"/>
    </source>
</evidence>
<feature type="transmembrane region" description="Helical" evidence="2">
    <location>
        <begin position="72"/>
        <end position="99"/>
    </location>
</feature>
<dbReference type="RefSeq" id="WP_110520433.1">
    <property type="nucleotide sequence ID" value="NZ_PDOF01000002.1"/>
</dbReference>